<keyword evidence="1" id="KW-0479">Metal-binding</keyword>
<feature type="domain" description="C2H2-type" evidence="2">
    <location>
        <begin position="122"/>
        <end position="153"/>
    </location>
</feature>
<name>A0A182QRN0_9DIPT</name>
<keyword evidence="1" id="KW-0863">Zinc-finger</keyword>
<evidence type="ECO:0000313" key="3">
    <source>
        <dbReference type="EnsemblMetazoa" id="AFAF015493-PA"/>
    </source>
</evidence>
<dbReference type="InterPro" id="IPR036236">
    <property type="entry name" value="Znf_C2H2_sf"/>
</dbReference>
<dbReference type="Pfam" id="PF00096">
    <property type="entry name" value="zf-C2H2"/>
    <property type="match status" value="1"/>
</dbReference>
<dbReference type="Proteomes" id="UP000075886">
    <property type="component" value="Unassembled WGS sequence"/>
</dbReference>
<dbReference type="PROSITE" id="PS00028">
    <property type="entry name" value="ZINC_FINGER_C2H2_1"/>
    <property type="match status" value="2"/>
</dbReference>
<dbReference type="SUPFAM" id="SSF57667">
    <property type="entry name" value="beta-beta-alpha zinc fingers"/>
    <property type="match status" value="1"/>
</dbReference>
<dbReference type="EMBL" id="AXCN02000707">
    <property type="status" value="NOT_ANNOTATED_CDS"/>
    <property type="molecule type" value="Genomic_DNA"/>
</dbReference>
<organism evidence="3 4">
    <name type="scientific">Anopheles farauti</name>
    <dbReference type="NCBI Taxonomy" id="69004"/>
    <lineage>
        <taxon>Eukaryota</taxon>
        <taxon>Metazoa</taxon>
        <taxon>Ecdysozoa</taxon>
        <taxon>Arthropoda</taxon>
        <taxon>Hexapoda</taxon>
        <taxon>Insecta</taxon>
        <taxon>Pterygota</taxon>
        <taxon>Neoptera</taxon>
        <taxon>Endopterygota</taxon>
        <taxon>Diptera</taxon>
        <taxon>Nematocera</taxon>
        <taxon>Culicoidea</taxon>
        <taxon>Culicidae</taxon>
        <taxon>Anophelinae</taxon>
        <taxon>Anopheles</taxon>
    </lineage>
</organism>
<sequence>MPYSIVSQRNNIDLLQENKHWNAEFTRLFWNPFAKEPESLKKAPERKRAFESKISTANPRKHRCSHCAASFRWPADLYYHDAYHHSELRLNVCPMVNCERNFQFPYQLTNHQRTAGHHNWQVQCAVCGKRFAAERYLGRHTEASCEQYRLDNPKERTDGNKESHG</sequence>
<keyword evidence="4" id="KW-1185">Reference proteome</keyword>
<keyword evidence="1" id="KW-0862">Zinc</keyword>
<protein>
    <recommendedName>
        <fullName evidence="2">C2H2-type domain-containing protein</fullName>
    </recommendedName>
</protein>
<dbReference type="GO" id="GO:0008270">
    <property type="term" value="F:zinc ion binding"/>
    <property type="evidence" value="ECO:0007669"/>
    <property type="project" value="UniProtKB-KW"/>
</dbReference>
<dbReference type="AlphaFoldDB" id="A0A182QRN0"/>
<evidence type="ECO:0000313" key="4">
    <source>
        <dbReference type="Proteomes" id="UP000075886"/>
    </source>
</evidence>
<dbReference type="EnsemblMetazoa" id="AFAF015493-RA">
    <property type="protein sequence ID" value="AFAF015493-PA"/>
    <property type="gene ID" value="AFAF015493"/>
</dbReference>
<accession>A0A182QRN0</accession>
<feature type="domain" description="C2H2-type" evidence="2">
    <location>
        <begin position="62"/>
        <end position="89"/>
    </location>
</feature>
<evidence type="ECO:0000256" key="1">
    <source>
        <dbReference type="PROSITE-ProRule" id="PRU00042"/>
    </source>
</evidence>
<reference evidence="4" key="1">
    <citation type="submission" date="2014-01" db="EMBL/GenBank/DDBJ databases">
        <title>The Genome Sequence of Anopheles farauti FAR1 (V2).</title>
        <authorList>
            <consortium name="The Broad Institute Genomics Platform"/>
            <person name="Neafsey D.E."/>
            <person name="Besansky N."/>
            <person name="Howell P."/>
            <person name="Walton C."/>
            <person name="Young S.K."/>
            <person name="Zeng Q."/>
            <person name="Gargeya S."/>
            <person name="Fitzgerald M."/>
            <person name="Haas B."/>
            <person name="Abouelleil A."/>
            <person name="Allen A.W."/>
            <person name="Alvarado L."/>
            <person name="Arachchi H.M."/>
            <person name="Berlin A.M."/>
            <person name="Chapman S.B."/>
            <person name="Gainer-Dewar J."/>
            <person name="Goldberg J."/>
            <person name="Griggs A."/>
            <person name="Gujja S."/>
            <person name="Hansen M."/>
            <person name="Howarth C."/>
            <person name="Imamovic A."/>
            <person name="Ireland A."/>
            <person name="Larimer J."/>
            <person name="McCowan C."/>
            <person name="Murphy C."/>
            <person name="Pearson M."/>
            <person name="Poon T.W."/>
            <person name="Priest M."/>
            <person name="Roberts A."/>
            <person name="Saif S."/>
            <person name="Shea T."/>
            <person name="Sisk P."/>
            <person name="Sykes S."/>
            <person name="Wortman J."/>
            <person name="Nusbaum C."/>
            <person name="Birren B."/>
        </authorList>
    </citation>
    <scope>NUCLEOTIDE SEQUENCE [LARGE SCALE GENOMIC DNA]</scope>
    <source>
        <strain evidence="4">FAR1</strain>
    </source>
</reference>
<dbReference type="STRING" id="69004.A0A182QRN0"/>
<dbReference type="PROSITE" id="PS50157">
    <property type="entry name" value="ZINC_FINGER_C2H2_2"/>
    <property type="match status" value="2"/>
</dbReference>
<dbReference type="VEuPathDB" id="VectorBase:AFAF015493"/>
<dbReference type="SMART" id="SM00355">
    <property type="entry name" value="ZnF_C2H2"/>
    <property type="match status" value="3"/>
</dbReference>
<evidence type="ECO:0000259" key="2">
    <source>
        <dbReference type="PROSITE" id="PS50157"/>
    </source>
</evidence>
<reference evidence="3" key="2">
    <citation type="submission" date="2020-05" db="UniProtKB">
        <authorList>
            <consortium name="EnsemblMetazoa"/>
        </authorList>
    </citation>
    <scope>IDENTIFICATION</scope>
    <source>
        <strain evidence="3">FAR1</strain>
    </source>
</reference>
<proteinExistence type="predicted"/>
<dbReference type="InterPro" id="IPR013087">
    <property type="entry name" value="Znf_C2H2_type"/>
</dbReference>
<dbReference type="Gene3D" id="3.30.160.60">
    <property type="entry name" value="Classic Zinc Finger"/>
    <property type="match status" value="1"/>
</dbReference>